<name>A0A543LKN5_9BURK</name>
<comment type="caution">
    <text evidence="2">The sequence shown here is derived from an EMBL/GenBank/DDBJ whole genome shotgun (WGS) entry which is preliminary data.</text>
</comment>
<gene>
    <name evidence="2" type="ORF">BDD18_0931</name>
</gene>
<dbReference type="RefSeq" id="WP_420837299.1">
    <property type="nucleotide sequence ID" value="NZ_VFPV01000001.1"/>
</dbReference>
<evidence type="ECO:0000259" key="1">
    <source>
        <dbReference type="Pfam" id="PF04168"/>
    </source>
</evidence>
<organism evidence="2 3">
    <name type="scientific">Acidovorax temperans</name>
    <dbReference type="NCBI Taxonomy" id="80878"/>
    <lineage>
        <taxon>Bacteria</taxon>
        <taxon>Pseudomonadati</taxon>
        <taxon>Pseudomonadota</taxon>
        <taxon>Betaproteobacteria</taxon>
        <taxon>Burkholderiales</taxon>
        <taxon>Comamonadaceae</taxon>
        <taxon>Acidovorax</taxon>
    </lineage>
</organism>
<accession>A0A543LKN5</accession>
<feature type="domain" description="DUF403" evidence="1">
    <location>
        <begin position="2"/>
        <end position="24"/>
    </location>
</feature>
<sequence length="52" mass="5914">MMLSRTADHWFWMSRYAERAVKRAAGALSTQHRVRAQHVRGSLPSSIKEAAC</sequence>
<protein>
    <submittedName>
        <fullName evidence="2">Uncharacterized protein with alpha-helical domain and ER motif</fullName>
    </submittedName>
</protein>
<dbReference type="AlphaFoldDB" id="A0A543LKN5"/>
<reference evidence="2 3" key="1">
    <citation type="submission" date="2019-06" db="EMBL/GenBank/DDBJ databases">
        <title>Genomic Encyclopedia of Archaeal and Bacterial Type Strains, Phase II (KMG-II): from individual species to whole genera.</title>
        <authorList>
            <person name="Goeker M."/>
        </authorList>
    </citation>
    <scope>NUCLEOTIDE SEQUENCE [LARGE SCALE GENOMIC DNA]</scope>
    <source>
        <strain evidence="2 3">DSM 7270</strain>
    </source>
</reference>
<dbReference type="Pfam" id="PF04168">
    <property type="entry name" value="Alpha-E"/>
    <property type="match status" value="1"/>
</dbReference>
<evidence type="ECO:0000313" key="3">
    <source>
        <dbReference type="Proteomes" id="UP000316993"/>
    </source>
</evidence>
<proteinExistence type="predicted"/>
<dbReference type="EMBL" id="VFPV01000001">
    <property type="protein sequence ID" value="TQN07781.1"/>
    <property type="molecule type" value="Genomic_DNA"/>
</dbReference>
<evidence type="ECO:0000313" key="2">
    <source>
        <dbReference type="EMBL" id="TQN07781.1"/>
    </source>
</evidence>
<dbReference type="Proteomes" id="UP000316993">
    <property type="component" value="Unassembled WGS sequence"/>
</dbReference>
<dbReference type="InterPro" id="IPR007296">
    <property type="entry name" value="DUF403"/>
</dbReference>